<dbReference type="InterPro" id="IPR029063">
    <property type="entry name" value="SAM-dependent_MTases_sf"/>
</dbReference>
<dbReference type="InterPro" id="IPR001077">
    <property type="entry name" value="COMT_C"/>
</dbReference>
<dbReference type="SUPFAM" id="SSF53335">
    <property type="entry name" value="S-adenosyl-L-methionine-dependent methyltransferases"/>
    <property type="match status" value="1"/>
</dbReference>
<evidence type="ECO:0000259" key="4">
    <source>
        <dbReference type="Pfam" id="PF00891"/>
    </source>
</evidence>
<comment type="caution">
    <text evidence="5">The sequence shown here is derived from an EMBL/GenBank/DDBJ whole genome shotgun (WGS) entry which is preliminary data.</text>
</comment>
<dbReference type="InterPro" id="IPR036388">
    <property type="entry name" value="WH-like_DNA-bd_sf"/>
</dbReference>
<keyword evidence="2" id="KW-0808">Transferase</keyword>
<evidence type="ECO:0000256" key="3">
    <source>
        <dbReference type="ARBA" id="ARBA00022691"/>
    </source>
</evidence>
<keyword evidence="6" id="KW-1185">Reference proteome</keyword>
<evidence type="ECO:0000256" key="1">
    <source>
        <dbReference type="ARBA" id="ARBA00022603"/>
    </source>
</evidence>
<dbReference type="PANTHER" id="PTHR43712:SF2">
    <property type="entry name" value="O-METHYLTRANSFERASE CICE"/>
    <property type="match status" value="1"/>
</dbReference>
<dbReference type="Gene3D" id="1.10.10.10">
    <property type="entry name" value="Winged helix-like DNA-binding domain superfamily/Winged helix DNA-binding domain"/>
    <property type="match status" value="1"/>
</dbReference>
<dbReference type="Gene3D" id="3.40.50.150">
    <property type="entry name" value="Vaccinia Virus protein VP39"/>
    <property type="match status" value="1"/>
</dbReference>
<organism evidence="5 6">
    <name type="scientific">Diaporthe helianthi</name>
    <dbReference type="NCBI Taxonomy" id="158607"/>
    <lineage>
        <taxon>Eukaryota</taxon>
        <taxon>Fungi</taxon>
        <taxon>Dikarya</taxon>
        <taxon>Ascomycota</taxon>
        <taxon>Pezizomycotina</taxon>
        <taxon>Sordariomycetes</taxon>
        <taxon>Sordariomycetidae</taxon>
        <taxon>Diaporthales</taxon>
        <taxon>Diaporthaceae</taxon>
        <taxon>Diaporthe</taxon>
    </lineage>
</organism>
<gene>
    <name evidence="5" type="ORF">DHEL01_v212788</name>
</gene>
<reference evidence="5" key="1">
    <citation type="submission" date="2017-09" db="EMBL/GenBank/DDBJ databases">
        <title>Polyketide synthases of a Diaporthe helianthi virulent isolate.</title>
        <authorList>
            <person name="Baroncelli R."/>
        </authorList>
    </citation>
    <scope>NUCLEOTIDE SEQUENCE [LARGE SCALE GENOMIC DNA]</scope>
    <source>
        <strain evidence="5">7/96</strain>
    </source>
</reference>
<dbReference type="EMBL" id="MAVT02003110">
    <property type="protein sequence ID" value="POS68819.1"/>
    <property type="molecule type" value="Genomic_DNA"/>
</dbReference>
<name>A0A2P5HF13_DIAHE</name>
<dbReference type="SUPFAM" id="SSF46785">
    <property type="entry name" value="Winged helix' DNA-binding domain"/>
    <property type="match status" value="1"/>
</dbReference>
<keyword evidence="1" id="KW-0489">Methyltransferase</keyword>
<proteinExistence type="predicted"/>
<dbReference type="PROSITE" id="PS51683">
    <property type="entry name" value="SAM_OMT_II"/>
    <property type="match status" value="1"/>
</dbReference>
<evidence type="ECO:0000256" key="2">
    <source>
        <dbReference type="ARBA" id="ARBA00022679"/>
    </source>
</evidence>
<feature type="domain" description="O-methyltransferase C-terminal" evidence="4">
    <location>
        <begin position="168"/>
        <end position="293"/>
    </location>
</feature>
<dbReference type="Proteomes" id="UP000094444">
    <property type="component" value="Unassembled WGS sequence"/>
</dbReference>
<dbReference type="GO" id="GO:0032259">
    <property type="term" value="P:methylation"/>
    <property type="evidence" value="ECO:0007669"/>
    <property type="project" value="UniProtKB-KW"/>
</dbReference>
<dbReference type="OrthoDB" id="3340390at2759"/>
<dbReference type="InterPro" id="IPR036390">
    <property type="entry name" value="WH_DNA-bd_sf"/>
</dbReference>
<sequence>MSAATVIQTLNSFDPAKCSGELERVQLISAARSLLAKATTPFEFGGGAKTTKQLAELIGADPYFLHRYLIHMVACNILEQVDGNTFKQTHLSEGLTVPTLVSWVDYLYEFLLPLQLGWPGYLKKNGLKEPPHSRDGAFQDVFKCPGKTLFNYMEEKPEAGDMFNTYIGGNVGHDLEKFLAKHPGTASRLVLEDLPEVIERVKHNFFHPQPIKGARAYYLKTVLHYWSDEHAVKIFESLKPSLVPGYSKVLINDVVIKTTDPDWKTTGEDLAVMMVVGSLERPEARWKRLVSDADLSLVRITSHPAALESIIEVELLPN</sequence>
<dbReference type="AlphaFoldDB" id="A0A2P5HF13"/>
<dbReference type="Pfam" id="PF00891">
    <property type="entry name" value="Methyltransf_2"/>
    <property type="match status" value="1"/>
</dbReference>
<dbReference type="PANTHER" id="PTHR43712">
    <property type="entry name" value="PUTATIVE (AFU_ORTHOLOGUE AFUA_4G14580)-RELATED"/>
    <property type="match status" value="1"/>
</dbReference>
<accession>A0A2P5HF13</accession>
<dbReference type="InParanoid" id="A0A2P5HF13"/>
<protein>
    <submittedName>
        <fullName evidence="5">O-methyltransferase</fullName>
    </submittedName>
</protein>
<evidence type="ECO:0000313" key="5">
    <source>
        <dbReference type="EMBL" id="POS68819.1"/>
    </source>
</evidence>
<dbReference type="InterPro" id="IPR016461">
    <property type="entry name" value="COMT-like"/>
</dbReference>
<evidence type="ECO:0000313" key="6">
    <source>
        <dbReference type="Proteomes" id="UP000094444"/>
    </source>
</evidence>
<keyword evidence="3" id="KW-0949">S-adenosyl-L-methionine</keyword>
<dbReference type="GO" id="GO:0008171">
    <property type="term" value="F:O-methyltransferase activity"/>
    <property type="evidence" value="ECO:0007669"/>
    <property type="project" value="InterPro"/>
</dbReference>